<evidence type="ECO:0000313" key="1">
    <source>
        <dbReference type="EMBL" id="MXQ06812.1"/>
    </source>
</evidence>
<reference evidence="1 2" key="2">
    <citation type="submission" date="2020-03" db="EMBL/GenBank/DDBJ databases">
        <title>Kangsaoukella pontilimi gen. nov., sp. nov., a new member of the family Rhodobacteraceae isolated from a tidal mudflat.</title>
        <authorList>
            <person name="Kim I.S."/>
        </authorList>
    </citation>
    <scope>NUCLEOTIDE SEQUENCE [LARGE SCALE GENOMIC DNA]</scope>
    <source>
        <strain evidence="1 2">GH1-50</strain>
    </source>
</reference>
<protein>
    <recommendedName>
        <fullName evidence="3">Tetratricopeptide repeat protein</fullName>
    </recommendedName>
</protein>
<name>A0A7C9MC17_9RHOB</name>
<gene>
    <name evidence="1" type="ORF">GQ651_03030</name>
</gene>
<dbReference type="EMBL" id="WUPT01000001">
    <property type="protein sequence ID" value="MXQ06812.1"/>
    <property type="molecule type" value="Genomic_DNA"/>
</dbReference>
<dbReference type="Proteomes" id="UP000480350">
    <property type="component" value="Unassembled WGS sequence"/>
</dbReference>
<reference evidence="1 2" key="1">
    <citation type="submission" date="2019-12" db="EMBL/GenBank/DDBJ databases">
        <authorList>
            <person name="Lee S.D."/>
        </authorList>
    </citation>
    <scope>NUCLEOTIDE SEQUENCE [LARGE SCALE GENOMIC DNA]</scope>
    <source>
        <strain evidence="1 2">GH1-50</strain>
    </source>
</reference>
<sequence length="72" mass="7893">MSTADTDLLSAHARGDAWAVARAYLTAADMAAEGEDNDRAAFFLTHAWVFALEADDPLAEACHERLRRMGRV</sequence>
<evidence type="ECO:0008006" key="3">
    <source>
        <dbReference type="Google" id="ProtNLM"/>
    </source>
</evidence>
<dbReference type="AlphaFoldDB" id="A0A7C9MC17"/>
<dbReference type="RefSeq" id="WP_160762729.1">
    <property type="nucleotide sequence ID" value="NZ_WUPT01000001.1"/>
</dbReference>
<organism evidence="1 2">
    <name type="scientific">Kangsaoukella pontilimi</name>
    <dbReference type="NCBI Taxonomy" id="2691042"/>
    <lineage>
        <taxon>Bacteria</taxon>
        <taxon>Pseudomonadati</taxon>
        <taxon>Pseudomonadota</taxon>
        <taxon>Alphaproteobacteria</taxon>
        <taxon>Rhodobacterales</taxon>
        <taxon>Paracoccaceae</taxon>
        <taxon>Kangsaoukella</taxon>
    </lineage>
</organism>
<evidence type="ECO:0000313" key="2">
    <source>
        <dbReference type="Proteomes" id="UP000480350"/>
    </source>
</evidence>
<comment type="caution">
    <text evidence="1">The sequence shown here is derived from an EMBL/GenBank/DDBJ whole genome shotgun (WGS) entry which is preliminary data.</text>
</comment>
<accession>A0A7C9MC17</accession>
<keyword evidence="2" id="KW-1185">Reference proteome</keyword>
<proteinExistence type="predicted"/>